<accession>A0A2K9NFI4</accession>
<dbReference type="GO" id="GO:0005524">
    <property type="term" value="F:ATP binding"/>
    <property type="evidence" value="ECO:0007669"/>
    <property type="project" value="InterPro"/>
</dbReference>
<dbReference type="KEGG" id="ncb:C0V82_11625"/>
<dbReference type="InterPro" id="IPR027417">
    <property type="entry name" value="P-loop_NTPase"/>
</dbReference>
<organism evidence="1 2">
    <name type="scientific">Niveispirillum cyanobacteriorum</name>
    <dbReference type="NCBI Taxonomy" id="1612173"/>
    <lineage>
        <taxon>Bacteria</taxon>
        <taxon>Pseudomonadati</taxon>
        <taxon>Pseudomonadota</taxon>
        <taxon>Alphaproteobacteria</taxon>
        <taxon>Rhodospirillales</taxon>
        <taxon>Azospirillaceae</taxon>
        <taxon>Niveispirillum</taxon>
    </lineage>
</organism>
<dbReference type="Gene3D" id="3.40.50.300">
    <property type="entry name" value="P-loop containing nucleotide triphosphate hydrolases"/>
    <property type="match status" value="1"/>
</dbReference>
<gene>
    <name evidence="1" type="ORF">C0V82_11625</name>
</gene>
<dbReference type="RefSeq" id="WP_102113391.1">
    <property type="nucleotide sequence ID" value="NZ_BMGN01000008.1"/>
</dbReference>
<dbReference type="InterPro" id="IPR011104">
    <property type="entry name" value="Hpr_kin/Pase_C"/>
</dbReference>
<proteinExistence type="predicted"/>
<evidence type="ECO:0000313" key="1">
    <source>
        <dbReference type="EMBL" id="AUN31827.1"/>
    </source>
</evidence>
<dbReference type="EMBL" id="CP025611">
    <property type="protein sequence ID" value="AUN31827.1"/>
    <property type="molecule type" value="Genomic_DNA"/>
</dbReference>
<keyword evidence="2" id="KW-1185">Reference proteome</keyword>
<name>A0A2K9NFI4_9PROT</name>
<dbReference type="SUPFAM" id="SSF53795">
    <property type="entry name" value="PEP carboxykinase-like"/>
    <property type="match status" value="1"/>
</dbReference>
<dbReference type="Proteomes" id="UP000234752">
    <property type="component" value="Chromosome eg_1"/>
</dbReference>
<dbReference type="PANTHER" id="PTHR30305">
    <property type="entry name" value="PROTEIN YJDM-RELATED"/>
    <property type="match status" value="1"/>
</dbReference>
<dbReference type="OrthoDB" id="8326226at2"/>
<evidence type="ECO:0000313" key="2">
    <source>
        <dbReference type="Proteomes" id="UP000234752"/>
    </source>
</evidence>
<dbReference type="GO" id="GO:0000155">
    <property type="term" value="F:phosphorelay sensor kinase activity"/>
    <property type="evidence" value="ECO:0007669"/>
    <property type="project" value="InterPro"/>
</dbReference>
<dbReference type="Pfam" id="PF07475">
    <property type="entry name" value="Hpr_kinase_C"/>
    <property type="match status" value="1"/>
</dbReference>
<dbReference type="CDD" id="cd01918">
    <property type="entry name" value="HprK_C"/>
    <property type="match status" value="1"/>
</dbReference>
<protein>
    <submittedName>
        <fullName evidence="1">Uncharacterized protein</fullName>
    </submittedName>
</protein>
<sequence>MVQIHASCVAIDGTALLLRGPSGSGKSDLALRLVDEGARLVADDRVDLISDGRGGLIARCPQPIEGLMEVRGLGVLPVPAIDAAPVSLIVDLGMVEERLPDPGFEVIAGVALPCIRLNPFHVSTPAKLRLAMAALSRGWPLVPGESAWRGLVAAAAAQGTQRGRA</sequence>
<dbReference type="GO" id="GO:0006109">
    <property type="term" value="P:regulation of carbohydrate metabolic process"/>
    <property type="evidence" value="ECO:0007669"/>
    <property type="project" value="InterPro"/>
</dbReference>
<dbReference type="AlphaFoldDB" id="A0A2K9NFI4"/>
<dbReference type="PANTHER" id="PTHR30305:SF1">
    <property type="entry name" value="HPR KINASE_PHOSPHORYLASE"/>
    <property type="match status" value="1"/>
</dbReference>
<reference evidence="1 2" key="1">
    <citation type="submission" date="2017-12" db="EMBL/GenBank/DDBJ databases">
        <title>Genomes of bacteria within cyanobacterial aggregates.</title>
        <authorList>
            <person name="Cai H."/>
        </authorList>
    </citation>
    <scope>NUCLEOTIDE SEQUENCE [LARGE SCALE GENOMIC DNA]</scope>
    <source>
        <strain evidence="1 2">TH16</strain>
    </source>
</reference>